<feature type="domain" description="N-acetyltransferase" evidence="1">
    <location>
        <begin position="1"/>
        <end position="132"/>
    </location>
</feature>
<dbReference type="Proteomes" id="UP000054516">
    <property type="component" value="Unassembled WGS sequence"/>
</dbReference>
<dbReference type="EMBL" id="DF977462">
    <property type="protein sequence ID" value="GAP88877.2"/>
    <property type="molecule type" value="Genomic_DNA"/>
</dbReference>
<dbReference type="STRING" id="77044.A0A1W2TKS9"/>
<dbReference type="PROSITE" id="PS51186">
    <property type="entry name" value="GNAT"/>
    <property type="match status" value="1"/>
</dbReference>
<gene>
    <name evidence="2" type="ORF">SAMD00023353_1700610</name>
</gene>
<dbReference type="PANTHER" id="PTHR42791:SF14">
    <property type="entry name" value="N-ACETYLTRANSFERASE DOMAIN-CONTAINING PROTEIN"/>
    <property type="match status" value="1"/>
</dbReference>
<dbReference type="InterPro" id="IPR016181">
    <property type="entry name" value="Acyl_CoA_acyltransferase"/>
</dbReference>
<dbReference type="GO" id="GO:0016747">
    <property type="term" value="F:acyltransferase activity, transferring groups other than amino-acyl groups"/>
    <property type="evidence" value="ECO:0007669"/>
    <property type="project" value="InterPro"/>
</dbReference>
<proteinExistence type="predicted"/>
<evidence type="ECO:0000313" key="2">
    <source>
        <dbReference type="EMBL" id="GAP88877.2"/>
    </source>
</evidence>
<name>A0A1W2TKS9_ROSNE</name>
<evidence type="ECO:0000313" key="3">
    <source>
        <dbReference type="Proteomes" id="UP000054516"/>
    </source>
</evidence>
<organism evidence="2">
    <name type="scientific">Rosellinia necatrix</name>
    <name type="common">White root-rot fungus</name>
    <dbReference type="NCBI Taxonomy" id="77044"/>
    <lineage>
        <taxon>Eukaryota</taxon>
        <taxon>Fungi</taxon>
        <taxon>Dikarya</taxon>
        <taxon>Ascomycota</taxon>
        <taxon>Pezizomycotina</taxon>
        <taxon>Sordariomycetes</taxon>
        <taxon>Xylariomycetidae</taxon>
        <taxon>Xylariales</taxon>
        <taxon>Xylariaceae</taxon>
        <taxon>Rosellinia</taxon>
    </lineage>
</organism>
<sequence>MREVPSPRLEDTEADVDGVWPDPADRAFMAGLWEDYVKPRSQAVRESQGEGVYVLELLAVHPGYQRLGAGAALVTWGTMAADELQVKAVVEGTPAGRRVYEKCGLRVEIEEMPFDLLQGFTDRAKPKLAFMTREPVP</sequence>
<dbReference type="SUPFAM" id="SSF55729">
    <property type="entry name" value="Acyl-CoA N-acyltransferases (Nat)"/>
    <property type="match status" value="1"/>
</dbReference>
<keyword evidence="3" id="KW-1185">Reference proteome</keyword>
<dbReference type="OrthoDB" id="4738875at2759"/>
<dbReference type="PANTHER" id="PTHR42791">
    <property type="entry name" value="GNAT FAMILY ACETYLTRANSFERASE"/>
    <property type="match status" value="1"/>
</dbReference>
<dbReference type="InterPro" id="IPR052523">
    <property type="entry name" value="Trichothecene_AcTrans"/>
</dbReference>
<reference evidence="2" key="1">
    <citation type="submission" date="2016-03" db="EMBL/GenBank/DDBJ databases">
        <title>Draft genome sequence of Rosellinia necatrix.</title>
        <authorList>
            <person name="Kanematsu S."/>
        </authorList>
    </citation>
    <scope>NUCLEOTIDE SEQUENCE [LARGE SCALE GENOMIC DNA]</scope>
    <source>
        <strain evidence="2">W97</strain>
    </source>
</reference>
<accession>A0A1W2TKS9</accession>
<evidence type="ECO:0000259" key="1">
    <source>
        <dbReference type="PROSITE" id="PS51186"/>
    </source>
</evidence>
<dbReference type="Pfam" id="PF00583">
    <property type="entry name" value="Acetyltransf_1"/>
    <property type="match status" value="1"/>
</dbReference>
<protein>
    <submittedName>
        <fullName evidence="2">Putative GNAT family acetyltransferase</fullName>
    </submittedName>
</protein>
<dbReference type="InterPro" id="IPR000182">
    <property type="entry name" value="GNAT_dom"/>
</dbReference>
<dbReference type="AlphaFoldDB" id="A0A1W2TKS9"/>
<keyword evidence="2" id="KW-0808">Transferase</keyword>
<dbReference type="CDD" id="cd04301">
    <property type="entry name" value="NAT_SF"/>
    <property type="match status" value="1"/>
</dbReference>
<dbReference type="Gene3D" id="3.40.630.30">
    <property type="match status" value="1"/>
</dbReference>